<sequence length="426" mass="45281">MRPRRRRPAGRPPRRVALVALGVATTAIAALLLAVGYDAPNRIPGRGYYTLSVALDDADNLTAHHQVRMGGRNVGQVLHPRVRDGRAVIDLQLERRIAPLRADTRVVVRPRSPIGVRFVELRPGRRGAPLPDGAVIPATQSSATVPLDRVLGTLDRRRRREAATAARELGRGFADRGEDVAATLESAPRALRRTRSALAPLNARTGATAGLVAGAEAAASAAAPVSGDIAAGLRPEARVLRTVAEHEAGVDGTLAVAPDALRRIAEDLRRTDPLLTAVGRLGTAGADALTRGPRTFRAVSRMLRDGRPGLRAAPPVLRRAEAATDPTLRLLTALDPVVPAISRTARASSPLLVELGRRDCDVRRWFRGWRGVLTEGVPTGAPIGPATALRLHLLTTLESVGGQGPALSQALPPLRTDAYPEPCRDR</sequence>
<protein>
    <submittedName>
        <fullName evidence="2">MlaD family protein</fullName>
    </submittedName>
</protein>
<dbReference type="Proteomes" id="UP001277761">
    <property type="component" value="Unassembled WGS sequence"/>
</dbReference>
<evidence type="ECO:0000313" key="3">
    <source>
        <dbReference type="Proteomes" id="UP001277761"/>
    </source>
</evidence>
<proteinExistence type="predicted"/>
<organism evidence="2 3">
    <name type="scientific">Patulibacter brassicae</name>
    <dbReference type="NCBI Taxonomy" id="1705717"/>
    <lineage>
        <taxon>Bacteria</taxon>
        <taxon>Bacillati</taxon>
        <taxon>Actinomycetota</taxon>
        <taxon>Thermoleophilia</taxon>
        <taxon>Solirubrobacterales</taxon>
        <taxon>Patulibacteraceae</taxon>
        <taxon>Patulibacter</taxon>
    </lineage>
</organism>
<gene>
    <name evidence="2" type="ORF">SK069_09330</name>
</gene>
<dbReference type="PANTHER" id="PTHR33371">
    <property type="entry name" value="INTERMEMBRANE PHOSPHOLIPID TRANSPORT SYSTEM BINDING PROTEIN MLAD-RELATED"/>
    <property type="match status" value="1"/>
</dbReference>
<evidence type="ECO:0000259" key="1">
    <source>
        <dbReference type="Pfam" id="PF02470"/>
    </source>
</evidence>
<dbReference type="EMBL" id="JAXAVX010000003">
    <property type="protein sequence ID" value="MDX8151793.1"/>
    <property type="molecule type" value="Genomic_DNA"/>
</dbReference>
<reference evidence="2 3" key="1">
    <citation type="submission" date="2023-11" db="EMBL/GenBank/DDBJ databases">
        <authorList>
            <person name="Xu M."/>
            <person name="Jiang T."/>
        </authorList>
    </citation>
    <scope>NUCLEOTIDE SEQUENCE [LARGE SCALE GENOMIC DNA]</scope>
    <source>
        <strain evidence="2 3">SD</strain>
    </source>
</reference>
<keyword evidence="3" id="KW-1185">Reference proteome</keyword>
<evidence type="ECO:0000313" key="2">
    <source>
        <dbReference type="EMBL" id="MDX8151793.1"/>
    </source>
</evidence>
<dbReference type="PANTHER" id="PTHR33371:SF16">
    <property type="entry name" value="MCE-FAMILY PROTEIN MCE3F"/>
    <property type="match status" value="1"/>
</dbReference>
<comment type="caution">
    <text evidence="2">The sequence shown here is derived from an EMBL/GenBank/DDBJ whole genome shotgun (WGS) entry which is preliminary data.</text>
</comment>
<dbReference type="InterPro" id="IPR052336">
    <property type="entry name" value="MlaD_Phospholipid_Transporter"/>
</dbReference>
<dbReference type="RefSeq" id="WP_319953945.1">
    <property type="nucleotide sequence ID" value="NZ_JAXAVX010000003.1"/>
</dbReference>
<name>A0ABU4VJ15_9ACTN</name>
<feature type="domain" description="Mce/MlaD" evidence="1">
    <location>
        <begin position="48"/>
        <end position="124"/>
    </location>
</feature>
<dbReference type="Pfam" id="PF02470">
    <property type="entry name" value="MlaD"/>
    <property type="match status" value="1"/>
</dbReference>
<accession>A0ABU4VJ15</accession>
<dbReference type="InterPro" id="IPR003399">
    <property type="entry name" value="Mce/MlaD"/>
</dbReference>